<dbReference type="SUPFAM" id="SSF51735">
    <property type="entry name" value="NAD(P)-binding Rossmann-fold domains"/>
    <property type="match status" value="1"/>
</dbReference>
<dbReference type="InterPro" id="IPR016040">
    <property type="entry name" value="NAD(P)-bd_dom"/>
</dbReference>
<dbReference type="InterPro" id="IPR051783">
    <property type="entry name" value="NAD(P)-dependent_oxidoreduct"/>
</dbReference>
<organism evidence="2 3">
    <name type="scientific">Wocania arenilitoris</name>
    <dbReference type="NCBI Taxonomy" id="2044858"/>
    <lineage>
        <taxon>Bacteria</taxon>
        <taxon>Pseudomonadati</taxon>
        <taxon>Bacteroidota</taxon>
        <taxon>Flavobacteriia</taxon>
        <taxon>Flavobacteriales</taxon>
        <taxon>Flavobacteriaceae</taxon>
        <taxon>Wocania</taxon>
    </lineage>
</organism>
<dbReference type="InterPro" id="IPR036291">
    <property type="entry name" value="NAD(P)-bd_dom_sf"/>
</dbReference>
<dbReference type="PANTHER" id="PTHR48079">
    <property type="entry name" value="PROTEIN YEEZ"/>
    <property type="match status" value="1"/>
</dbReference>
<sequence>MTILVTGATGYIGKRLISVLLNEGHTIICVVRDKARADKSYSEEDNFYVIEADFLKPETLKNIPKKIDIAYYLIHSMSNSSKDFESLEERCAINFKSYIETTQTEQVIYLSGITNEDKLSKHLQSRKNVENHLASNNYALTVFKAGIIVGSGSSSFEIIRDLVEKLPFMIAPKWLNTKTQPLAVRDVLAFLNKAAGNETVYNKSYDVFGPEIITYKQMLLQFAEVRGLKRRIFTVPVMTPKLSSYWLYFVTSTSYKLASTLVDSMGVQIIGKESEINQLLKVNPITYKESVSLAFKKIEQNSIVSSWKDSMVSSGRLRNSLHKYVNVPKFGCFKDYKERYVIDIDETIEKIWSIGGTNGWYYGTILWRIRGYIDKLFGGIGLRRGRTSPTDLNAGDALDFWRVIFADKSQQKLLLYAEMRLPGEAWLEFKIEENKLKQTATFRPRGLWGRLYWYSVLPFHSFIFSGMINKLVKVNSQKNIIIKENTPRI</sequence>
<feature type="domain" description="NAD(P)-binding" evidence="1">
    <location>
        <begin position="7"/>
        <end position="139"/>
    </location>
</feature>
<accession>A0AAE3JPC7</accession>
<comment type="caution">
    <text evidence="2">The sequence shown here is derived from an EMBL/GenBank/DDBJ whole genome shotgun (WGS) entry which is preliminary data.</text>
</comment>
<protein>
    <submittedName>
        <fullName evidence="2">SDR family oxidoreductase</fullName>
    </submittedName>
</protein>
<dbReference type="EMBL" id="JAKKDU010000007">
    <property type="protein sequence ID" value="MCF7568105.1"/>
    <property type="molecule type" value="Genomic_DNA"/>
</dbReference>
<dbReference type="InterPro" id="IPR021295">
    <property type="entry name" value="DUF2867"/>
</dbReference>
<dbReference type="Pfam" id="PF13460">
    <property type="entry name" value="NAD_binding_10"/>
    <property type="match status" value="1"/>
</dbReference>
<keyword evidence="3" id="KW-1185">Reference proteome</keyword>
<name>A0AAE3JPC7_9FLAO</name>
<evidence type="ECO:0000313" key="3">
    <source>
        <dbReference type="Proteomes" id="UP001199795"/>
    </source>
</evidence>
<dbReference type="Pfam" id="PF11066">
    <property type="entry name" value="DUF2867"/>
    <property type="match status" value="1"/>
</dbReference>
<dbReference type="PANTHER" id="PTHR48079:SF6">
    <property type="entry name" value="NAD(P)-BINDING DOMAIN-CONTAINING PROTEIN-RELATED"/>
    <property type="match status" value="1"/>
</dbReference>
<gene>
    <name evidence="2" type="ORF">L3X37_06965</name>
</gene>
<dbReference type="Proteomes" id="UP001199795">
    <property type="component" value="Unassembled WGS sequence"/>
</dbReference>
<dbReference type="RefSeq" id="WP_237239453.1">
    <property type="nucleotide sequence ID" value="NZ_JAKKDU010000007.1"/>
</dbReference>
<dbReference type="GO" id="GO:0004029">
    <property type="term" value="F:aldehyde dehydrogenase (NAD+) activity"/>
    <property type="evidence" value="ECO:0007669"/>
    <property type="project" value="TreeGrafter"/>
</dbReference>
<evidence type="ECO:0000259" key="1">
    <source>
        <dbReference type="Pfam" id="PF13460"/>
    </source>
</evidence>
<dbReference type="GO" id="GO:0005737">
    <property type="term" value="C:cytoplasm"/>
    <property type="evidence" value="ECO:0007669"/>
    <property type="project" value="TreeGrafter"/>
</dbReference>
<evidence type="ECO:0000313" key="2">
    <source>
        <dbReference type="EMBL" id="MCF7568105.1"/>
    </source>
</evidence>
<dbReference type="AlphaFoldDB" id="A0AAE3JPC7"/>
<dbReference type="Gene3D" id="3.40.50.720">
    <property type="entry name" value="NAD(P)-binding Rossmann-like Domain"/>
    <property type="match status" value="1"/>
</dbReference>
<proteinExistence type="predicted"/>
<reference evidence="2" key="1">
    <citation type="submission" date="2022-01" db="EMBL/GenBank/DDBJ databases">
        <title>Draft genome sequence of Sabulilitoribacter arenilitoris KCTC 52401.</title>
        <authorList>
            <person name="Oh J.-S."/>
        </authorList>
    </citation>
    <scope>NUCLEOTIDE SEQUENCE</scope>
    <source>
        <strain evidence="2">HMF6543</strain>
    </source>
</reference>